<evidence type="ECO:0000313" key="2">
    <source>
        <dbReference type="EMBL" id="OMO55631.1"/>
    </source>
</evidence>
<comment type="caution">
    <text evidence="2">The sequence shown here is derived from an EMBL/GenBank/DDBJ whole genome shotgun (WGS) entry which is preliminary data.</text>
</comment>
<evidence type="ECO:0000313" key="3">
    <source>
        <dbReference type="Proteomes" id="UP000188268"/>
    </source>
</evidence>
<keyword evidence="3" id="KW-1185">Reference proteome</keyword>
<proteinExistence type="predicted"/>
<dbReference type="Gramene" id="OMO55631">
    <property type="protein sequence ID" value="OMO55631"/>
    <property type="gene ID" value="CCACVL1_27139"/>
</dbReference>
<feature type="compositionally biased region" description="Basic and acidic residues" evidence="1">
    <location>
        <begin position="14"/>
        <end position="26"/>
    </location>
</feature>
<evidence type="ECO:0000256" key="1">
    <source>
        <dbReference type="SAM" id="MobiDB-lite"/>
    </source>
</evidence>
<dbReference type="Proteomes" id="UP000188268">
    <property type="component" value="Unassembled WGS sequence"/>
</dbReference>
<reference evidence="2 3" key="1">
    <citation type="submission" date="2013-09" db="EMBL/GenBank/DDBJ databases">
        <title>Corchorus capsularis genome sequencing.</title>
        <authorList>
            <person name="Alam M."/>
            <person name="Haque M.S."/>
            <person name="Islam M.S."/>
            <person name="Emdad E.M."/>
            <person name="Islam M.M."/>
            <person name="Ahmed B."/>
            <person name="Halim A."/>
            <person name="Hossen Q.M.M."/>
            <person name="Hossain M.Z."/>
            <person name="Ahmed R."/>
            <person name="Khan M.M."/>
            <person name="Islam R."/>
            <person name="Rashid M.M."/>
            <person name="Khan S.A."/>
            <person name="Rahman M.S."/>
            <person name="Alam M."/>
        </authorList>
    </citation>
    <scope>NUCLEOTIDE SEQUENCE [LARGE SCALE GENOMIC DNA]</scope>
    <source>
        <strain evidence="3">cv. CVL-1</strain>
        <tissue evidence="2">Whole seedling</tissue>
    </source>
</reference>
<dbReference type="EMBL" id="AWWV01014625">
    <property type="protein sequence ID" value="OMO55631.1"/>
    <property type="molecule type" value="Genomic_DNA"/>
</dbReference>
<sequence>MTSTYASKLSGRWDPQKHGDQAERFG</sequence>
<organism evidence="2 3">
    <name type="scientific">Corchorus capsularis</name>
    <name type="common">Jute</name>
    <dbReference type="NCBI Taxonomy" id="210143"/>
    <lineage>
        <taxon>Eukaryota</taxon>
        <taxon>Viridiplantae</taxon>
        <taxon>Streptophyta</taxon>
        <taxon>Embryophyta</taxon>
        <taxon>Tracheophyta</taxon>
        <taxon>Spermatophyta</taxon>
        <taxon>Magnoliopsida</taxon>
        <taxon>eudicotyledons</taxon>
        <taxon>Gunneridae</taxon>
        <taxon>Pentapetalae</taxon>
        <taxon>rosids</taxon>
        <taxon>malvids</taxon>
        <taxon>Malvales</taxon>
        <taxon>Malvaceae</taxon>
        <taxon>Grewioideae</taxon>
        <taxon>Apeibeae</taxon>
        <taxon>Corchorus</taxon>
    </lineage>
</organism>
<dbReference type="AlphaFoldDB" id="A0A1R3GC42"/>
<name>A0A1R3GC42_COCAP</name>
<gene>
    <name evidence="2" type="ORF">CCACVL1_27139</name>
</gene>
<feature type="region of interest" description="Disordered" evidence="1">
    <location>
        <begin position="1"/>
        <end position="26"/>
    </location>
</feature>
<protein>
    <submittedName>
        <fullName evidence="2">Uncharacterized protein</fullName>
    </submittedName>
</protein>
<accession>A0A1R3GC42</accession>